<dbReference type="EMBL" id="KV427645">
    <property type="protein sequence ID" value="KZT03246.1"/>
    <property type="molecule type" value="Genomic_DNA"/>
</dbReference>
<proteinExistence type="predicted"/>
<organism evidence="1 2">
    <name type="scientific">Laetiporus sulphureus 93-53</name>
    <dbReference type="NCBI Taxonomy" id="1314785"/>
    <lineage>
        <taxon>Eukaryota</taxon>
        <taxon>Fungi</taxon>
        <taxon>Dikarya</taxon>
        <taxon>Basidiomycota</taxon>
        <taxon>Agaricomycotina</taxon>
        <taxon>Agaricomycetes</taxon>
        <taxon>Polyporales</taxon>
        <taxon>Laetiporus</taxon>
    </lineage>
</organism>
<dbReference type="AlphaFoldDB" id="A0A165CQN1"/>
<keyword evidence="2" id="KW-1185">Reference proteome</keyword>
<dbReference type="RefSeq" id="XP_040760986.1">
    <property type="nucleotide sequence ID" value="XM_040902208.1"/>
</dbReference>
<dbReference type="Proteomes" id="UP000076871">
    <property type="component" value="Unassembled WGS sequence"/>
</dbReference>
<evidence type="ECO:0000313" key="2">
    <source>
        <dbReference type="Proteomes" id="UP000076871"/>
    </source>
</evidence>
<accession>A0A165CQN1</accession>
<name>A0A165CQN1_9APHY</name>
<protein>
    <submittedName>
        <fullName evidence="1">Uncharacterized protein</fullName>
    </submittedName>
</protein>
<dbReference type="GeneID" id="63819239"/>
<sequence length="161" mass="18372">MVAKDIHLCANVDTTVPRSRIYCGGMDLQTPDGEAASEHLVGNIVLNRFRRDCQHKHWRYNHHGLIGQQKAPPVCHSRPGPQRDMLEVTFALPSFYAMTFYKIRAGTRRSALGIYAPDVQVTQFRNDTRKLLRFSAVCGSSTDMTLERRLHLITRPRLLVL</sequence>
<dbReference type="InParanoid" id="A0A165CQN1"/>
<gene>
    <name evidence="1" type="ORF">LAESUDRAFT_370330</name>
</gene>
<reference evidence="1 2" key="1">
    <citation type="journal article" date="2016" name="Mol. Biol. Evol.">
        <title>Comparative Genomics of Early-Diverging Mushroom-Forming Fungi Provides Insights into the Origins of Lignocellulose Decay Capabilities.</title>
        <authorList>
            <person name="Nagy L.G."/>
            <person name="Riley R."/>
            <person name="Tritt A."/>
            <person name="Adam C."/>
            <person name="Daum C."/>
            <person name="Floudas D."/>
            <person name="Sun H."/>
            <person name="Yadav J.S."/>
            <person name="Pangilinan J."/>
            <person name="Larsson K.H."/>
            <person name="Matsuura K."/>
            <person name="Barry K."/>
            <person name="Labutti K."/>
            <person name="Kuo R."/>
            <person name="Ohm R.A."/>
            <person name="Bhattacharya S.S."/>
            <person name="Shirouzu T."/>
            <person name="Yoshinaga Y."/>
            <person name="Martin F.M."/>
            <person name="Grigoriev I.V."/>
            <person name="Hibbett D.S."/>
        </authorList>
    </citation>
    <scope>NUCLEOTIDE SEQUENCE [LARGE SCALE GENOMIC DNA]</scope>
    <source>
        <strain evidence="1 2">93-53</strain>
    </source>
</reference>
<evidence type="ECO:0000313" key="1">
    <source>
        <dbReference type="EMBL" id="KZT03246.1"/>
    </source>
</evidence>